<reference evidence="3" key="1">
    <citation type="journal article" date="2019" name="Int. J. Syst. Evol. Microbiol.">
        <title>The Global Catalogue of Microorganisms (GCM) 10K type strain sequencing project: providing services to taxonomists for standard genome sequencing and annotation.</title>
        <authorList>
            <consortium name="The Broad Institute Genomics Platform"/>
            <consortium name="The Broad Institute Genome Sequencing Center for Infectious Disease"/>
            <person name="Wu L."/>
            <person name="Ma J."/>
        </authorList>
    </citation>
    <scope>NUCLEOTIDE SEQUENCE [LARGE SCALE GENOMIC DNA]</scope>
    <source>
        <strain evidence="3">CGMCC 1.13718</strain>
    </source>
</reference>
<gene>
    <name evidence="2" type="ORF">ACFQBM_13760</name>
</gene>
<dbReference type="RefSeq" id="WP_193193156.1">
    <property type="nucleotide sequence ID" value="NZ_JACZFR010000039.1"/>
</dbReference>
<dbReference type="Proteomes" id="UP001596425">
    <property type="component" value="Unassembled WGS sequence"/>
</dbReference>
<evidence type="ECO:0000259" key="1">
    <source>
        <dbReference type="Pfam" id="PF13577"/>
    </source>
</evidence>
<dbReference type="InterPro" id="IPR032710">
    <property type="entry name" value="NTF2-like_dom_sf"/>
</dbReference>
<organism evidence="2 3">
    <name type="scientific">Microbulbifer taiwanensis</name>
    <dbReference type="NCBI Taxonomy" id="986746"/>
    <lineage>
        <taxon>Bacteria</taxon>
        <taxon>Pseudomonadati</taxon>
        <taxon>Pseudomonadota</taxon>
        <taxon>Gammaproteobacteria</taxon>
        <taxon>Cellvibrionales</taxon>
        <taxon>Microbulbiferaceae</taxon>
        <taxon>Microbulbifer</taxon>
    </lineage>
</organism>
<dbReference type="Gene3D" id="3.10.450.50">
    <property type="match status" value="1"/>
</dbReference>
<dbReference type="EMBL" id="JBHSVR010000001">
    <property type="protein sequence ID" value="MFC6634362.1"/>
    <property type="molecule type" value="Genomic_DNA"/>
</dbReference>
<sequence>MNANGAGEASRQESLESRLHRLEAIEAIKQLKARYLSACDRKQVDVIRDCFADGPVTIDYGPIGRFEHRDGLIDAFERLGNHDFIVDMHHGQNPQIEILSPDSARGSWQLYFHQINKRENQVTQLGGFYEDGYVRIDGRWSIGSTVFTVSSSCTVLLSEGKPLQVITT</sequence>
<evidence type="ECO:0000313" key="3">
    <source>
        <dbReference type="Proteomes" id="UP001596425"/>
    </source>
</evidence>
<proteinExistence type="predicted"/>
<dbReference type="Pfam" id="PF13577">
    <property type="entry name" value="SnoaL_4"/>
    <property type="match status" value="1"/>
</dbReference>
<keyword evidence="3" id="KW-1185">Reference proteome</keyword>
<comment type="caution">
    <text evidence="2">The sequence shown here is derived from an EMBL/GenBank/DDBJ whole genome shotgun (WGS) entry which is preliminary data.</text>
</comment>
<feature type="domain" description="SnoaL-like" evidence="1">
    <location>
        <begin position="21"/>
        <end position="143"/>
    </location>
</feature>
<evidence type="ECO:0000313" key="2">
    <source>
        <dbReference type="EMBL" id="MFC6634362.1"/>
    </source>
</evidence>
<accession>A0ABW1YNN9</accession>
<dbReference type="SUPFAM" id="SSF54427">
    <property type="entry name" value="NTF2-like"/>
    <property type="match status" value="1"/>
</dbReference>
<name>A0ABW1YNN9_9GAMM</name>
<protein>
    <submittedName>
        <fullName evidence="2">Nuclear transport factor 2 family protein</fullName>
    </submittedName>
</protein>
<dbReference type="InterPro" id="IPR037401">
    <property type="entry name" value="SnoaL-like"/>
</dbReference>